<accession>A0AAD5WZY9</accession>
<gene>
    <name evidence="2" type="ORF">HK097_002798</name>
</gene>
<reference evidence="2" key="1">
    <citation type="submission" date="2020-05" db="EMBL/GenBank/DDBJ databases">
        <title>Phylogenomic resolution of chytrid fungi.</title>
        <authorList>
            <person name="Stajich J.E."/>
            <person name="Amses K."/>
            <person name="Simmons R."/>
            <person name="Seto K."/>
            <person name="Myers J."/>
            <person name="Bonds A."/>
            <person name="Quandt C.A."/>
            <person name="Barry K."/>
            <person name="Liu P."/>
            <person name="Grigoriev I."/>
            <person name="Longcore J.E."/>
            <person name="James T.Y."/>
        </authorList>
    </citation>
    <scope>NUCLEOTIDE SEQUENCE</scope>
    <source>
        <strain evidence="2">JEL0318</strain>
    </source>
</reference>
<evidence type="ECO:0000313" key="3">
    <source>
        <dbReference type="Proteomes" id="UP001212841"/>
    </source>
</evidence>
<feature type="region of interest" description="Disordered" evidence="1">
    <location>
        <begin position="280"/>
        <end position="302"/>
    </location>
</feature>
<evidence type="ECO:0000256" key="1">
    <source>
        <dbReference type="SAM" id="MobiDB-lite"/>
    </source>
</evidence>
<dbReference type="EMBL" id="JADGJD010001626">
    <property type="protein sequence ID" value="KAJ3039569.1"/>
    <property type="molecule type" value="Genomic_DNA"/>
</dbReference>
<dbReference type="Proteomes" id="UP001212841">
    <property type="component" value="Unassembled WGS sequence"/>
</dbReference>
<feature type="region of interest" description="Disordered" evidence="1">
    <location>
        <begin position="1"/>
        <end position="54"/>
    </location>
</feature>
<sequence>MAGGIRPGTPPDVPIPTSRNPSFSNPPLQQNPISSTTAGARPSPSPQPYPQIYQHYSPHLSGAQQPQAPIASYIYPHTLQSHQYPYATHPYLATFQQGGTPPLAGNGTPPPISHAVFASNGRITPPDQYVGGVNLGQGIPGMQQMGAGYQMPSVGLNGPPYLNAQFATKGVLQPGFVGRPPAGTVSASVAPETRPTEVAPNPVTTQQSMLLTDLMRPSFLPTVQPAVQSPTVEQVARKPQGTFQGVEIPVPSVNSPVTRAQPIAKPAAQPIVSLAQVLGEEKETKSRKQEAEPMEEDEDEEADEVIEWDLRPYLNSSGGLMNEAKVPEFLTRMSEAVENNENECFMECLTALQKTTNTPTLMRFIHNNGRRYISSWLIRHVKEARNAKLKETVPKTITPIIVACLRVLLMLPVEIEELKHSKAGKLVRLFQGFKGSGAGHEDEGEYF</sequence>
<evidence type="ECO:0000313" key="2">
    <source>
        <dbReference type="EMBL" id="KAJ3039569.1"/>
    </source>
</evidence>
<feature type="compositionally biased region" description="Acidic residues" evidence="1">
    <location>
        <begin position="292"/>
        <end position="302"/>
    </location>
</feature>
<proteinExistence type="predicted"/>
<organism evidence="2 3">
    <name type="scientific">Rhizophlyctis rosea</name>
    <dbReference type="NCBI Taxonomy" id="64517"/>
    <lineage>
        <taxon>Eukaryota</taxon>
        <taxon>Fungi</taxon>
        <taxon>Fungi incertae sedis</taxon>
        <taxon>Chytridiomycota</taxon>
        <taxon>Chytridiomycota incertae sedis</taxon>
        <taxon>Chytridiomycetes</taxon>
        <taxon>Rhizophlyctidales</taxon>
        <taxon>Rhizophlyctidaceae</taxon>
        <taxon>Rhizophlyctis</taxon>
    </lineage>
</organism>
<dbReference type="AlphaFoldDB" id="A0AAD5WZY9"/>
<feature type="compositionally biased region" description="Polar residues" evidence="1">
    <location>
        <begin position="17"/>
        <end position="38"/>
    </location>
</feature>
<name>A0AAD5WZY9_9FUNG</name>
<protein>
    <submittedName>
        <fullName evidence="2">Uncharacterized protein</fullName>
    </submittedName>
</protein>
<feature type="compositionally biased region" description="Basic and acidic residues" evidence="1">
    <location>
        <begin position="280"/>
        <end position="291"/>
    </location>
</feature>
<comment type="caution">
    <text evidence="2">The sequence shown here is derived from an EMBL/GenBank/DDBJ whole genome shotgun (WGS) entry which is preliminary data.</text>
</comment>
<keyword evidence="3" id="KW-1185">Reference proteome</keyword>